<keyword evidence="2" id="KW-0732">Signal</keyword>
<feature type="chain" id="PRO_5047298236" evidence="2">
    <location>
        <begin position="35"/>
        <end position="1217"/>
    </location>
</feature>
<feature type="region of interest" description="Disordered" evidence="1">
    <location>
        <begin position="268"/>
        <end position="292"/>
    </location>
</feature>
<gene>
    <name evidence="4" type="ORF">PV517_32095</name>
</gene>
<feature type="domain" description="CBM6" evidence="3">
    <location>
        <begin position="778"/>
        <end position="927"/>
    </location>
</feature>
<dbReference type="Gene3D" id="3.20.20.80">
    <property type="entry name" value="Glycosidases"/>
    <property type="match status" value="1"/>
</dbReference>
<name>A0ABU4LBZ7_9ACTN</name>
<dbReference type="RefSeq" id="WP_267298900.1">
    <property type="nucleotide sequence ID" value="NZ_JAGJBZ010000001.1"/>
</dbReference>
<comment type="caution">
    <text evidence="4">The sequence shown here is derived from an EMBL/GenBank/DDBJ whole genome shotgun (WGS) entry which is preliminary data.</text>
</comment>
<dbReference type="InterPro" id="IPR017853">
    <property type="entry name" value="GH"/>
</dbReference>
<proteinExistence type="predicted"/>
<feature type="signal peptide" evidence="2">
    <location>
        <begin position="1"/>
        <end position="34"/>
    </location>
</feature>
<accession>A0ABU4LBZ7</accession>
<dbReference type="InterPro" id="IPR005084">
    <property type="entry name" value="CBM6"/>
</dbReference>
<dbReference type="Pfam" id="PF13385">
    <property type="entry name" value="Laminin_G_3"/>
    <property type="match status" value="1"/>
</dbReference>
<dbReference type="InterPro" id="IPR011081">
    <property type="entry name" value="Big_4"/>
</dbReference>
<evidence type="ECO:0000259" key="3">
    <source>
        <dbReference type="PROSITE" id="PS51175"/>
    </source>
</evidence>
<dbReference type="SUPFAM" id="SSF49899">
    <property type="entry name" value="Concanavalin A-like lectins/glucanases"/>
    <property type="match status" value="1"/>
</dbReference>
<reference evidence="4 5" key="1">
    <citation type="journal article" date="2023" name="Microb. Genom.">
        <title>Mesoterricola silvestris gen. nov., sp. nov., Mesoterricola sediminis sp. nov., Geothrix oryzae sp. nov., Geothrix edaphica sp. nov., Geothrix rubra sp. nov., and Geothrix limicola sp. nov., six novel members of Acidobacteriota isolated from soils.</title>
        <authorList>
            <person name="Weisberg A.J."/>
            <person name="Pearce E."/>
            <person name="Kramer C.G."/>
            <person name="Chang J.H."/>
            <person name="Clarke C.R."/>
        </authorList>
    </citation>
    <scope>NUCLEOTIDE SEQUENCE [LARGE SCALE GENOMIC DNA]</scope>
    <source>
        <strain evidence="4 5">NRRL_B-2795</strain>
    </source>
</reference>
<dbReference type="Gene3D" id="2.60.120.260">
    <property type="entry name" value="Galactose-binding domain-like"/>
    <property type="match status" value="2"/>
</dbReference>
<evidence type="ECO:0000313" key="5">
    <source>
        <dbReference type="Proteomes" id="UP001271723"/>
    </source>
</evidence>
<dbReference type="CDD" id="cd04081">
    <property type="entry name" value="CBM35_galactosidase-like"/>
    <property type="match status" value="1"/>
</dbReference>
<dbReference type="SUPFAM" id="SSF51445">
    <property type="entry name" value="(Trans)glycosidases"/>
    <property type="match status" value="1"/>
</dbReference>
<dbReference type="PROSITE" id="PS51175">
    <property type="entry name" value="CBM6"/>
    <property type="match status" value="1"/>
</dbReference>
<dbReference type="InterPro" id="IPR013320">
    <property type="entry name" value="ConA-like_dom_sf"/>
</dbReference>
<organism evidence="4 5">
    <name type="scientific">Streptomyces griseiscabiei</name>
    <dbReference type="NCBI Taxonomy" id="2993540"/>
    <lineage>
        <taxon>Bacteria</taxon>
        <taxon>Bacillati</taxon>
        <taxon>Actinomycetota</taxon>
        <taxon>Actinomycetes</taxon>
        <taxon>Kitasatosporales</taxon>
        <taxon>Streptomycetaceae</taxon>
        <taxon>Streptomyces</taxon>
    </lineage>
</organism>
<sequence>MSSADRSARRRAPAVLALALGAGVLVAPTVPARAADAPEPTAHYTFDEDDLTSGKITDSSGNGLTASLVNPSTARSVEGTGGGRALALPGGAPTSDGAYVRLPRAVVGEATDLTVSARVKWGNDTSSWQRIFDLGTDTTRYLFTTPSHNGGLLRTAVTTGGGGAEAQVSGYAALPADAWRTVTVTLDTAAGRVTTYLDGVAVSSAATTVKARELLDGSATAAGYIGKSFWPDPLLKGAIDDFTVWHTALSPAQVAGTVGDVPTVREPSRTSFEVRTTTGTAPALPGAVRSSFSDGYDRGTPVAWDAVPAEKYAAPGTFTVAGRAAGKDVKATVTVVREGQLTVDLASDTGAFHGGASGTLYGVYGPDVPTNNLIEGMGLRTVSTKAQDGPQHPGADALEVVKPLADSTDGDVYIYMTDIHRGFPYEWPGDTPAEKVRLYEEKIAKQVDQVLKLPERYRDNIVFVPFNEPEGNMFGTGQWSYDKVSWLDDPDAFFAAWDSAYGLIKKKMPDARIAGPNTSVLYDQVKGFLSHALAAGTLPEVITWHELSHPEAVRDSVAKYRGWEKDLFEGTDREGTELPVNINEYAFNYHTSVPGQMIQWVSAIEESKVDADIAYWNIDGNLSDSAVQSNRGNGQWWLLNSYASMSGHTVAVTPPFPGENYTLQGVGTLDEKKKQARLILGGSTGKGHITFTGVPRKVFGKNVHAWVREIEWSGQLGDSSGPKLLTETNLRVGADGTVSLDFGDGTLPALKESSAYEIVLSPAGKAAGAQSPPVRWQGSYEAEDAAHTGSGYSKNGPEGSPRDVSKFYTSGGYDVGGLRTGSDLTLDFTVDVPEDGTYDLSVFANSLNTFDKVKDQGPTNVFLRVDGKADGERELYLPLGYKWVVWDHTDTKVKLTKGRHTLTLAARSADGKGVTKGDAIVDRLTLSLPDASARSRVYEGELAWLGGGARPVYDPPKRAATGSGAARLPKKGTATFWVYSPADREATLTIDTLKGSGARVSVNGQDVLRLDKGGNSVAVSLSGGVNKVTVTGSSSTTLVDRLTVAPTEGALPTRTYEGKDAALAGSAALSPLSLATGGTAITGIGGDPGNGNTATFTVTADRAGTHALRIRYSNPEQSPATHYNPDPLARHADLTVNGGEARRVTFPHTFHQNNFWELTVPVQLRKGRNTITFRSEELPNFDGTTYASDTFPGVLLRSRYAPLIDRITVAPYAREVR</sequence>
<protein>
    <submittedName>
        <fullName evidence="4">Ig-like domain-containing protein</fullName>
    </submittedName>
</protein>
<feature type="region of interest" description="Disordered" evidence="1">
    <location>
        <begin position="36"/>
        <end position="82"/>
    </location>
</feature>
<feature type="compositionally biased region" description="Low complexity" evidence="1">
    <location>
        <begin position="276"/>
        <end position="287"/>
    </location>
</feature>
<feature type="region of interest" description="Disordered" evidence="1">
    <location>
        <begin position="785"/>
        <end position="806"/>
    </location>
</feature>
<dbReference type="Gene3D" id="2.60.120.200">
    <property type="match status" value="1"/>
</dbReference>
<evidence type="ECO:0000313" key="4">
    <source>
        <dbReference type="EMBL" id="MDX2913297.1"/>
    </source>
</evidence>
<dbReference type="InterPro" id="IPR008979">
    <property type="entry name" value="Galactose-bd-like_sf"/>
</dbReference>
<feature type="compositionally biased region" description="Polar residues" evidence="1">
    <location>
        <begin position="54"/>
        <end position="75"/>
    </location>
</feature>
<evidence type="ECO:0000256" key="1">
    <source>
        <dbReference type="SAM" id="MobiDB-lite"/>
    </source>
</evidence>
<keyword evidence="5" id="KW-1185">Reference proteome</keyword>
<dbReference type="SUPFAM" id="SSF49785">
    <property type="entry name" value="Galactose-binding domain-like"/>
    <property type="match status" value="2"/>
</dbReference>
<dbReference type="Proteomes" id="UP001271723">
    <property type="component" value="Unassembled WGS sequence"/>
</dbReference>
<dbReference type="EMBL" id="JARAVY010000014">
    <property type="protein sequence ID" value="MDX2913297.1"/>
    <property type="molecule type" value="Genomic_DNA"/>
</dbReference>
<dbReference type="Pfam" id="PF07532">
    <property type="entry name" value="Big_4"/>
    <property type="match status" value="1"/>
</dbReference>
<evidence type="ECO:0000256" key="2">
    <source>
        <dbReference type="SAM" id="SignalP"/>
    </source>
</evidence>